<dbReference type="GO" id="GO:0071932">
    <property type="term" value="P:replication fork reversal"/>
    <property type="evidence" value="ECO:0007669"/>
    <property type="project" value="TreeGrafter"/>
</dbReference>
<dbReference type="EC" id="3.6.4.12" evidence="20"/>
<keyword evidence="16 20" id="KW-0234">DNA repair</keyword>
<dbReference type="InterPro" id="IPR041677">
    <property type="entry name" value="DNA2/NAM7_AAA_11"/>
</dbReference>
<evidence type="ECO:0000256" key="4">
    <source>
        <dbReference type="ARBA" id="ARBA00022705"/>
    </source>
</evidence>
<keyword evidence="11 20" id="KW-0347">Helicase</keyword>
<dbReference type="InterPro" id="IPR011604">
    <property type="entry name" value="PDDEXK-like_dom_sf"/>
</dbReference>
<dbReference type="EC" id="3.1.-.-" evidence="20"/>
<name>D3B718_HETP5</name>
<keyword evidence="21" id="KW-0175">Coiled coil</keyword>
<dbReference type="GO" id="GO:0017108">
    <property type="term" value="F:5'-flap endonuclease activity"/>
    <property type="evidence" value="ECO:0007669"/>
    <property type="project" value="UniProtKB-UniRule"/>
</dbReference>
<keyword evidence="13 20" id="KW-0408">Iron</keyword>
<dbReference type="STRING" id="670386.D3B718"/>
<evidence type="ECO:0000313" key="26">
    <source>
        <dbReference type="EMBL" id="EFA82561.1"/>
    </source>
</evidence>
<feature type="coiled-coil region" evidence="21">
    <location>
        <begin position="147"/>
        <end position="174"/>
    </location>
</feature>
<dbReference type="Proteomes" id="UP000001396">
    <property type="component" value="Unassembled WGS sequence"/>
</dbReference>
<dbReference type="InterPro" id="IPR041679">
    <property type="entry name" value="DNA2/NAM7-like_C"/>
</dbReference>
<keyword evidence="18 20" id="KW-0511">Multifunctional enzyme</keyword>
<evidence type="ECO:0000256" key="13">
    <source>
        <dbReference type="ARBA" id="ARBA00023004"/>
    </source>
</evidence>
<evidence type="ECO:0000256" key="1">
    <source>
        <dbReference type="ARBA" id="ARBA00001966"/>
    </source>
</evidence>
<dbReference type="GO" id="GO:0003677">
    <property type="term" value="F:DNA binding"/>
    <property type="evidence" value="ECO:0007669"/>
    <property type="project" value="UniProtKB-UniRule"/>
</dbReference>
<evidence type="ECO:0000256" key="8">
    <source>
        <dbReference type="ARBA" id="ARBA00022759"/>
    </source>
</evidence>
<evidence type="ECO:0000256" key="10">
    <source>
        <dbReference type="ARBA" id="ARBA00022801"/>
    </source>
</evidence>
<reference evidence="26 27" key="1">
    <citation type="journal article" date="2011" name="Genome Res.">
        <title>Phylogeny-wide analysis of social amoeba genomes highlights ancient origins for complex intercellular communication.</title>
        <authorList>
            <person name="Heidel A.J."/>
            <person name="Lawal H.M."/>
            <person name="Felder M."/>
            <person name="Schilde C."/>
            <person name="Helps N.R."/>
            <person name="Tunggal B."/>
            <person name="Rivero F."/>
            <person name="John U."/>
            <person name="Schleicher M."/>
            <person name="Eichinger L."/>
            <person name="Platzer M."/>
            <person name="Noegel A.A."/>
            <person name="Schaap P."/>
            <person name="Gloeckner G."/>
        </authorList>
    </citation>
    <scope>NUCLEOTIDE SEQUENCE [LARGE SCALE GENOMIC DNA]</scope>
    <source>
        <strain evidence="27">ATCC 26659 / Pp 5 / PN500</strain>
    </source>
</reference>
<dbReference type="GO" id="GO:0046872">
    <property type="term" value="F:metal ion binding"/>
    <property type="evidence" value="ECO:0007669"/>
    <property type="project" value="UniProtKB-UniRule"/>
</dbReference>
<feature type="region of interest" description="Disordered" evidence="22">
    <location>
        <begin position="43"/>
        <end position="73"/>
    </location>
</feature>
<dbReference type="GO" id="GO:0017116">
    <property type="term" value="F:single-stranded DNA helicase activity"/>
    <property type="evidence" value="ECO:0007669"/>
    <property type="project" value="UniProtKB-UniRule"/>
</dbReference>
<comment type="cofactor">
    <cofactor evidence="1">
        <name>[4Fe-4S] cluster</name>
        <dbReference type="ChEBI" id="CHEBI:49883"/>
    </cofactor>
</comment>
<keyword evidence="27" id="KW-1185">Reference proteome</keyword>
<comment type="caution">
    <text evidence="26">The sequence shown here is derived from an EMBL/GenBank/DDBJ whole genome shotgun (WGS) entry which is preliminary data.</text>
</comment>
<dbReference type="GO" id="GO:0051539">
    <property type="term" value="F:4 iron, 4 sulfur cluster binding"/>
    <property type="evidence" value="ECO:0007669"/>
    <property type="project" value="UniProtKB-UniRule"/>
</dbReference>
<evidence type="ECO:0000256" key="14">
    <source>
        <dbReference type="ARBA" id="ARBA00023014"/>
    </source>
</evidence>
<dbReference type="RefSeq" id="XP_020434678.1">
    <property type="nucleotide sequence ID" value="XM_020575158.1"/>
</dbReference>
<feature type="compositionally biased region" description="Polar residues" evidence="22">
    <location>
        <begin position="306"/>
        <end position="330"/>
    </location>
</feature>
<evidence type="ECO:0000256" key="7">
    <source>
        <dbReference type="ARBA" id="ARBA00022741"/>
    </source>
</evidence>
<dbReference type="Pfam" id="PF13086">
    <property type="entry name" value="AAA_11"/>
    <property type="match status" value="2"/>
</dbReference>
<dbReference type="EMBL" id="ADBJ01000018">
    <property type="protein sequence ID" value="EFA82561.1"/>
    <property type="molecule type" value="Genomic_DNA"/>
</dbReference>
<sequence>MQNDNKHNNKSTNTRNRINLFNDIDHNDDNNFNIFDVDDELQSTNSRNRTNNRSTTISSQPLINNSSLTNSSSSSLLDFWFQPDVKPDSDDDLPEHGNHYEHKCSTNTIRKTTTPIIDDNDIIVKKTLQTVQSSTARVSFKPNFYDIERASKRRDECNNQLNILLNNKKRLNSNINNDIDKAATTTTTTTCSTSTDDNNNNNNKSKFQRLFFNHNNNNNNNNDYNADDFITPNNNNNSKVNSKKKQQPNGVITKISNNNNNNNSPMKIINNNNSISPKLISHKVSQLIAPSQLSPIKKSVHQITPPVNQNATTNNTSVATPTKSPSNSYDVENEFSPFSLDSAPLLSSPFKPKGLFDIESNDDSYLSQVQSSFEFSFSGLTGGVGGSGHTQRQSQNLIDLFNQQTNNNNNNNNNNDIPKTTTTTTSSSSSSSNSNNKRYERLIVIDVNYEIFSSAPSQGINSSIHKKTINAFNEELQLNRTVLLFGEWIYSLVHAGDIFNVIGEFDSNGLIVIDNVKNLLVLHPDFLITGTELGGSFSCSRRALLKEQLTSEFNSTVPLYGSIVHEIFQQCLTENSFGSDDIERFKRDILLQPSFALKLSSLGETHQVASEHIGGWQSVIQSFSSIFVDSQNGKRNIVEINGEQWHLQITKVLDIEENIWSPMYGLKGKIDSSVEVKLTPPYQKATSPSTTRKRKTTNNSPYKQQQQQQQNNNKNNRNRVPIYLNVPFEIKTGKPYEVPNIAHTSQVLIYTLMMNDRYEQHTNLGLLYYLKNSKERAGKSFGILHPIVPDRNQIRSLIVSRNLLAYYLNLNSRFVLNPNPVLPKMLKEERTCSKCYLVDQCLLHHRAVENGDRNTSGLGDLFDEKTLHLKQSHIEYLKKWNKLISLELESNNNYRKLIWNFPSRFREDKGMCIGSLTMEREEFIQGGVIYKFGLPSSEKAANALLFQGDYVTVSIERKYYGVAIGQITEISANSIKVLCREKITEPPVVVQSDAANDDDFSFINNEMSKCSINSDCKHVHANRRIKPLLKIEYENDDIKSQEMKKKKSKSPLLQSKSNSFITSQLNASGGKPKVGVSAQRTIMNRSRKNYNLFGSRTGGDEPMTFRIDKDEGSSSSFSILKSNLFNLFMPTTSSRLRDLIVDLEQPQFDYQDRLSSLINNNDFDQLISKRSLNPDQSNAIKRVILAKDYSLILGMPGTGKSNSIAHLVSILYSLGKSVLLTSFSHTSLDSLLEKCVGAGVNHMLRIASNINQVAEPLQKFCLERQQFSSITEMKKFLDSHRIIATTCLGTNHAYFNQSRKFDYCIIDEASQLTQPMCFGVLKYCSKFVLVGDNYQLPPLVQNSEAKKLGMEDSLFKRLSSAHPSAVTYLHYQYRMCSDIMYLSNELIYNGRLKCGNYQVANASMTSVNCQRASLIYPPTGWVSRVCQPQVKVQFLNTDQLSDSKEQKIGDLYSNSTEALVVSQIVQCLLYSGAKQSDIGIISPNRIQLRNIKRAIADIFERQSDLDKSTTQALPYADIDIFTIDKYQGKDKDCILISMVRNNNQELIGDLLKDWRRLNVSFTRAKKKLLIIGSLSTLSSFPLYDDLFQILKDKQWITNLQL</sequence>
<dbReference type="FunFam" id="3.40.50.300:FF:000789">
    <property type="entry name" value="DNA replication ATP-dependent helicase/nuclease DNA2"/>
    <property type="match status" value="1"/>
</dbReference>
<dbReference type="InterPro" id="IPR014808">
    <property type="entry name" value="DNA_replication_fac_Dna2_N"/>
</dbReference>
<comment type="catalytic activity">
    <reaction evidence="19 20">
        <text>ATP + H2O = ADP + phosphate + H(+)</text>
        <dbReference type="Rhea" id="RHEA:13065"/>
        <dbReference type="ChEBI" id="CHEBI:15377"/>
        <dbReference type="ChEBI" id="CHEBI:15378"/>
        <dbReference type="ChEBI" id="CHEBI:30616"/>
        <dbReference type="ChEBI" id="CHEBI:43474"/>
        <dbReference type="ChEBI" id="CHEBI:456216"/>
        <dbReference type="EC" id="3.6.4.12"/>
    </reaction>
</comment>
<dbReference type="CDD" id="cd18041">
    <property type="entry name" value="DEXXQc_DNA2"/>
    <property type="match status" value="1"/>
</dbReference>
<dbReference type="InterPro" id="IPR047187">
    <property type="entry name" value="SF1_C_Upf1"/>
</dbReference>
<gene>
    <name evidence="26" type="ORF">PPL_04249</name>
</gene>
<comment type="similarity">
    <text evidence="2 20">Belongs to the DNA2/NAM7 helicase family.</text>
</comment>
<evidence type="ECO:0000256" key="11">
    <source>
        <dbReference type="ARBA" id="ARBA00022806"/>
    </source>
</evidence>
<dbReference type="PANTHER" id="PTHR10887:SF433">
    <property type="entry name" value="DNA REPLICATION ATP-DEPENDENT HELICASE_NUCLEASE DNA2"/>
    <property type="match status" value="1"/>
</dbReference>
<feature type="region of interest" description="Disordered" evidence="22">
    <location>
        <begin position="680"/>
        <end position="718"/>
    </location>
</feature>
<keyword evidence="3 20" id="KW-0004">4Fe-4S</keyword>
<dbReference type="GO" id="GO:0016887">
    <property type="term" value="F:ATP hydrolysis activity"/>
    <property type="evidence" value="ECO:0007669"/>
    <property type="project" value="RHEA"/>
</dbReference>
<dbReference type="GO" id="GO:0005694">
    <property type="term" value="C:chromosome"/>
    <property type="evidence" value="ECO:0007669"/>
    <property type="project" value="UniProtKB-SubCell"/>
</dbReference>
<feature type="domain" description="DNA2/NAM7 helicase-like C-terminal" evidence="25">
    <location>
        <begin position="1350"/>
        <end position="1573"/>
    </location>
</feature>
<evidence type="ECO:0000256" key="5">
    <source>
        <dbReference type="ARBA" id="ARBA00022722"/>
    </source>
</evidence>
<evidence type="ECO:0000256" key="9">
    <source>
        <dbReference type="ARBA" id="ARBA00022763"/>
    </source>
</evidence>
<evidence type="ECO:0000256" key="3">
    <source>
        <dbReference type="ARBA" id="ARBA00022485"/>
    </source>
</evidence>
<dbReference type="GeneID" id="31359736"/>
<keyword evidence="5 20" id="KW-0540">Nuclease</keyword>
<comment type="subcellular location">
    <subcellularLocation>
        <location evidence="20">Nucleus</location>
    </subcellularLocation>
    <subcellularLocation>
        <location evidence="20">Chromosome</location>
    </subcellularLocation>
</comment>
<accession>D3B718</accession>
<dbReference type="FunCoup" id="D3B718">
    <property type="interactions" value="486"/>
</dbReference>
<dbReference type="FunFam" id="3.40.50.300:FF:000721">
    <property type="entry name" value="DNA replication ATP-dependent helicase/nuclease DNA2"/>
    <property type="match status" value="1"/>
</dbReference>
<dbReference type="GO" id="GO:0005634">
    <property type="term" value="C:nucleus"/>
    <property type="evidence" value="ECO:0007669"/>
    <property type="project" value="UniProtKB-SubCell"/>
</dbReference>
<feature type="compositionally biased region" description="Low complexity" evidence="22">
    <location>
        <begin position="185"/>
        <end position="205"/>
    </location>
</feature>
<evidence type="ECO:0000256" key="15">
    <source>
        <dbReference type="ARBA" id="ARBA00023125"/>
    </source>
</evidence>
<evidence type="ECO:0000256" key="20">
    <source>
        <dbReference type="RuleBase" id="RU367041"/>
    </source>
</evidence>
<evidence type="ECO:0000259" key="24">
    <source>
        <dbReference type="Pfam" id="PF13086"/>
    </source>
</evidence>
<dbReference type="Gene3D" id="3.40.50.300">
    <property type="entry name" value="P-loop containing nucleotide triphosphate hydrolases"/>
    <property type="match status" value="2"/>
</dbReference>
<dbReference type="GO" id="GO:0005524">
    <property type="term" value="F:ATP binding"/>
    <property type="evidence" value="ECO:0007669"/>
    <property type="project" value="UniProtKB-UniRule"/>
</dbReference>
<evidence type="ECO:0000259" key="25">
    <source>
        <dbReference type="Pfam" id="PF13087"/>
    </source>
</evidence>
<keyword evidence="10 20" id="KW-0378">Hydrolase</keyword>
<keyword evidence="8" id="KW-0255">Endonuclease</keyword>
<dbReference type="GO" id="GO:0006281">
    <property type="term" value="P:DNA repair"/>
    <property type="evidence" value="ECO:0007669"/>
    <property type="project" value="UniProtKB-KW"/>
</dbReference>
<feature type="region of interest" description="Disordered" evidence="22">
    <location>
        <begin position="306"/>
        <end position="331"/>
    </location>
</feature>
<feature type="domain" description="DNA2/NAM7 helicase helicase" evidence="24">
    <location>
        <begin position="1172"/>
        <end position="1270"/>
    </location>
</feature>
<keyword evidence="6 20" id="KW-0479">Metal-binding</keyword>
<feature type="compositionally biased region" description="Low complexity" evidence="22">
    <location>
        <begin position="697"/>
        <end position="718"/>
    </location>
</feature>
<keyword evidence="9 20" id="KW-0227">DNA damage</keyword>
<comment type="function">
    <text evidence="20">Key enzyme involved in DNA replication and DNA repair. Involved in Okazaki fragments processing by cleaving long flaps that escape FEN1: flaps that are longer than 27 nucleotides are coated by replication protein A complex (RPA), leading to recruit DNA2 which cleaves the flap until it is too short to bind RPA and becomes a substrate for FEN1. Also involved in 5'-end resection of DNA during double-strand break (DSB) repair by mediating the cleavage of 5'-ssDNA.</text>
</comment>
<keyword evidence="14 20" id="KW-0411">Iron-sulfur</keyword>
<evidence type="ECO:0000256" key="17">
    <source>
        <dbReference type="ARBA" id="ARBA00023242"/>
    </source>
</evidence>
<keyword evidence="15 20" id="KW-0238">DNA-binding</keyword>
<evidence type="ECO:0000256" key="22">
    <source>
        <dbReference type="SAM" id="MobiDB-lite"/>
    </source>
</evidence>
<feature type="domain" description="DNA2/NAM7 helicase helicase" evidence="24">
    <location>
        <begin position="1273"/>
        <end position="1341"/>
    </location>
</feature>
<evidence type="ECO:0000256" key="2">
    <source>
        <dbReference type="ARBA" id="ARBA00007913"/>
    </source>
</evidence>
<dbReference type="InterPro" id="IPR045055">
    <property type="entry name" value="DNA2/NAM7-like"/>
</dbReference>
<dbReference type="GO" id="GO:0033567">
    <property type="term" value="P:DNA replication, Okazaki fragment processing"/>
    <property type="evidence" value="ECO:0007669"/>
    <property type="project" value="UniProtKB-UniRule"/>
</dbReference>
<evidence type="ECO:0000256" key="12">
    <source>
        <dbReference type="ARBA" id="ARBA00022840"/>
    </source>
</evidence>
<dbReference type="Gene3D" id="3.90.320.10">
    <property type="match status" value="1"/>
</dbReference>
<dbReference type="Pfam" id="PF13087">
    <property type="entry name" value="AAA_12"/>
    <property type="match status" value="1"/>
</dbReference>
<evidence type="ECO:0000256" key="21">
    <source>
        <dbReference type="SAM" id="Coils"/>
    </source>
</evidence>
<protein>
    <recommendedName>
        <fullName evidence="20">DNA replication ATP-dependent helicase/nuclease</fullName>
        <ecNumber evidence="20">3.1.-.-</ecNumber>
        <ecNumber evidence="20">3.6.4.12</ecNumber>
    </recommendedName>
</protein>
<dbReference type="CDD" id="cd22318">
    <property type="entry name" value="DNA2_N-like"/>
    <property type="match status" value="1"/>
</dbReference>
<evidence type="ECO:0000259" key="23">
    <source>
        <dbReference type="Pfam" id="PF08696"/>
    </source>
</evidence>
<dbReference type="OMA" id="NYCEAAI"/>
<feature type="region of interest" description="Disordered" evidence="22">
    <location>
        <begin position="403"/>
        <end position="435"/>
    </location>
</feature>
<keyword evidence="12 20" id="KW-0067">ATP-binding</keyword>
<dbReference type="Pfam" id="PF08696">
    <property type="entry name" value="Dna2"/>
    <property type="match status" value="1"/>
</dbReference>
<keyword evidence="20" id="KW-0158">Chromosome</keyword>
<dbReference type="InParanoid" id="D3B718"/>
<dbReference type="PANTHER" id="PTHR10887">
    <property type="entry name" value="DNA2/NAM7 HELICASE FAMILY"/>
    <property type="match status" value="1"/>
</dbReference>
<evidence type="ECO:0000256" key="16">
    <source>
        <dbReference type="ARBA" id="ARBA00023204"/>
    </source>
</evidence>
<dbReference type="InterPro" id="IPR026851">
    <property type="entry name" value="Dna2/JHS1_DEXXQ-box"/>
</dbReference>
<evidence type="ECO:0000256" key="19">
    <source>
        <dbReference type="ARBA" id="ARBA00047995"/>
    </source>
</evidence>
<feature type="compositionally biased region" description="Low complexity" evidence="22">
    <location>
        <begin position="254"/>
        <end position="266"/>
    </location>
</feature>
<feature type="domain" description="DNA replication factor Dna2 N-terminal" evidence="23">
    <location>
        <begin position="477"/>
        <end position="676"/>
    </location>
</feature>
<feature type="region of interest" description="Disordered" evidence="22">
    <location>
        <begin position="185"/>
        <end position="266"/>
    </location>
</feature>
<feature type="compositionally biased region" description="Low complexity" evidence="22">
    <location>
        <begin position="405"/>
        <end position="435"/>
    </location>
</feature>
<dbReference type="SUPFAM" id="SSF52540">
    <property type="entry name" value="P-loop containing nucleoside triphosphate hydrolases"/>
    <property type="match status" value="1"/>
</dbReference>
<evidence type="ECO:0000313" key="27">
    <source>
        <dbReference type="Proteomes" id="UP000001396"/>
    </source>
</evidence>
<proteinExistence type="inferred from homology"/>
<evidence type="ECO:0000256" key="18">
    <source>
        <dbReference type="ARBA" id="ARBA00023268"/>
    </source>
</evidence>
<dbReference type="InterPro" id="IPR027417">
    <property type="entry name" value="P-loop_NTPase"/>
</dbReference>
<keyword evidence="17 20" id="KW-0539">Nucleus</keyword>
<feature type="compositionally biased region" description="Low complexity" evidence="22">
    <location>
        <begin position="213"/>
        <end position="222"/>
    </location>
</feature>
<dbReference type="CDD" id="cd18808">
    <property type="entry name" value="SF1_C_Upf1"/>
    <property type="match status" value="1"/>
</dbReference>
<evidence type="ECO:0000256" key="6">
    <source>
        <dbReference type="ARBA" id="ARBA00022723"/>
    </source>
</evidence>
<dbReference type="GO" id="GO:0005737">
    <property type="term" value="C:cytoplasm"/>
    <property type="evidence" value="ECO:0007669"/>
    <property type="project" value="TreeGrafter"/>
</dbReference>
<keyword evidence="7 20" id="KW-0547">Nucleotide-binding</keyword>
<organism evidence="26 27">
    <name type="scientific">Heterostelium pallidum (strain ATCC 26659 / Pp 5 / PN500)</name>
    <name type="common">Cellular slime mold</name>
    <name type="synonym">Polysphondylium pallidum</name>
    <dbReference type="NCBI Taxonomy" id="670386"/>
    <lineage>
        <taxon>Eukaryota</taxon>
        <taxon>Amoebozoa</taxon>
        <taxon>Evosea</taxon>
        <taxon>Eumycetozoa</taxon>
        <taxon>Dictyostelia</taxon>
        <taxon>Acytosteliales</taxon>
        <taxon>Acytosteliaceae</taxon>
        <taxon>Heterostelium</taxon>
    </lineage>
</organism>
<keyword evidence="4 20" id="KW-0235">DNA replication</keyword>